<gene>
    <name evidence="1" type="ORF">A33I_09295</name>
</gene>
<protein>
    <submittedName>
        <fullName evidence="1">Phosphoribosyl-ATP pyrophosphohydrolase</fullName>
    </submittedName>
</protein>
<dbReference type="Gene3D" id="1.10.287.1080">
    <property type="entry name" value="MazG-like"/>
    <property type="match status" value="1"/>
</dbReference>
<organism evidence="1 2">
    <name type="scientific">Alkalihalophilus marmarensis DSM 21297</name>
    <dbReference type="NCBI Taxonomy" id="1188261"/>
    <lineage>
        <taxon>Bacteria</taxon>
        <taxon>Bacillati</taxon>
        <taxon>Bacillota</taxon>
        <taxon>Bacilli</taxon>
        <taxon>Bacillales</taxon>
        <taxon>Bacillaceae</taxon>
        <taxon>Alkalihalophilus</taxon>
    </lineage>
</organism>
<comment type="caution">
    <text evidence="1">The sequence shown here is derived from an EMBL/GenBank/DDBJ whole genome shotgun (WGS) entry which is preliminary data.</text>
</comment>
<dbReference type="CDD" id="cd11532">
    <property type="entry name" value="NTP-PPase_COG4997"/>
    <property type="match status" value="1"/>
</dbReference>
<proteinExistence type="predicted"/>
<dbReference type="InterPro" id="IPR038735">
    <property type="entry name" value="MSMEG_1276-like_NTP-PPase_dom"/>
</dbReference>
<dbReference type="Proteomes" id="UP000017170">
    <property type="component" value="Unassembled WGS sequence"/>
</dbReference>
<dbReference type="EMBL" id="ATAE01000011">
    <property type="protein sequence ID" value="ERN53989.1"/>
    <property type="molecule type" value="Genomic_DNA"/>
</dbReference>
<reference evidence="1 2" key="1">
    <citation type="journal article" date="2013" name="Genome Announc.">
        <title>Genome Sequence of the Extreme Obligate Alkaliphile Bacillus marmarensis Strain DSM 21297.</title>
        <authorList>
            <person name="Wernick D.G."/>
            <person name="Choi K.Y."/>
            <person name="Tat C.A."/>
            <person name="Lafontaine Rivera J.G."/>
            <person name="Liao J.C."/>
        </authorList>
    </citation>
    <scope>NUCLEOTIDE SEQUENCE [LARGE SCALE GENOMIC DNA]</scope>
    <source>
        <strain evidence="1 2">DSM 21297</strain>
    </source>
</reference>
<evidence type="ECO:0000313" key="1">
    <source>
        <dbReference type="EMBL" id="ERN53989.1"/>
    </source>
</evidence>
<dbReference type="GO" id="GO:0016787">
    <property type="term" value="F:hydrolase activity"/>
    <property type="evidence" value="ECO:0007669"/>
    <property type="project" value="UniProtKB-KW"/>
</dbReference>
<name>U6SQJ8_9BACI</name>
<dbReference type="RefSeq" id="WP_022627571.1">
    <property type="nucleotide sequence ID" value="NZ_ATAE01000011.1"/>
</dbReference>
<evidence type="ECO:0000313" key="2">
    <source>
        <dbReference type="Proteomes" id="UP000017170"/>
    </source>
</evidence>
<dbReference type="SUPFAM" id="SSF101386">
    <property type="entry name" value="all-alpha NTP pyrophosphatases"/>
    <property type="match status" value="1"/>
</dbReference>
<accession>U6SQJ8</accession>
<dbReference type="Pfam" id="PF01503">
    <property type="entry name" value="PRA-PH"/>
    <property type="match status" value="1"/>
</dbReference>
<sequence length="108" mass="12681">MPIYNKLVRDRIPEIIEKTGKEFRTDILNKADYEGQLKVKLREEMGELLEADTKKDIIEEMADLLEVVYALGVIHDISPEEMESVRKRKQNERGGFNERIFLIDVEDE</sequence>
<keyword evidence="2" id="KW-1185">Reference proteome</keyword>
<dbReference type="PATRIC" id="fig|1188261.3.peg.1245"/>
<dbReference type="InterPro" id="IPR021130">
    <property type="entry name" value="PRib-ATP_PPHydrolase-like"/>
</dbReference>
<keyword evidence="1" id="KW-0378">Hydrolase</keyword>
<dbReference type="AlphaFoldDB" id="U6SQJ8"/>